<dbReference type="AlphaFoldDB" id="A0A382LTE4"/>
<gene>
    <name evidence="2" type="ORF">METZ01_LOCUS292868</name>
</gene>
<name>A0A382LTE4_9ZZZZ</name>
<dbReference type="EMBL" id="UINC01089163">
    <property type="protein sequence ID" value="SVC40014.1"/>
    <property type="molecule type" value="Genomic_DNA"/>
</dbReference>
<keyword evidence="1" id="KW-0472">Membrane</keyword>
<organism evidence="2">
    <name type="scientific">marine metagenome</name>
    <dbReference type="NCBI Taxonomy" id="408172"/>
    <lineage>
        <taxon>unclassified sequences</taxon>
        <taxon>metagenomes</taxon>
        <taxon>ecological metagenomes</taxon>
    </lineage>
</organism>
<accession>A0A382LTE4</accession>
<feature type="transmembrane region" description="Helical" evidence="1">
    <location>
        <begin position="6"/>
        <end position="24"/>
    </location>
</feature>
<sequence length="149" mass="16880">MTKLLELAGAATLIISLIFIGYEIRLANRIALVETEWEMFNSYAAYNEMAIEQPKLFAERPISEYTETEIASKRSQFFRTLNIWLAAETAYSNGMISEATYLITLADAQALITTQKESGTVILWQSILDRYPFLGDKEIIKLIAKELDG</sequence>
<keyword evidence="1" id="KW-0812">Transmembrane</keyword>
<evidence type="ECO:0000256" key="1">
    <source>
        <dbReference type="SAM" id="Phobius"/>
    </source>
</evidence>
<reference evidence="2" key="1">
    <citation type="submission" date="2018-05" db="EMBL/GenBank/DDBJ databases">
        <authorList>
            <person name="Lanie J.A."/>
            <person name="Ng W.-L."/>
            <person name="Kazmierczak K.M."/>
            <person name="Andrzejewski T.M."/>
            <person name="Davidsen T.M."/>
            <person name="Wayne K.J."/>
            <person name="Tettelin H."/>
            <person name="Glass J.I."/>
            <person name="Rusch D."/>
            <person name="Podicherti R."/>
            <person name="Tsui H.-C.T."/>
            <person name="Winkler M.E."/>
        </authorList>
    </citation>
    <scope>NUCLEOTIDE SEQUENCE</scope>
</reference>
<evidence type="ECO:0008006" key="3">
    <source>
        <dbReference type="Google" id="ProtNLM"/>
    </source>
</evidence>
<evidence type="ECO:0000313" key="2">
    <source>
        <dbReference type="EMBL" id="SVC40014.1"/>
    </source>
</evidence>
<protein>
    <recommendedName>
        <fullName evidence="3">DUF4760 domain-containing protein</fullName>
    </recommendedName>
</protein>
<proteinExistence type="predicted"/>
<keyword evidence="1" id="KW-1133">Transmembrane helix</keyword>